<organism evidence="8">
    <name type="scientific">bioreactor metagenome</name>
    <dbReference type="NCBI Taxonomy" id="1076179"/>
    <lineage>
        <taxon>unclassified sequences</taxon>
        <taxon>metagenomes</taxon>
        <taxon>ecological metagenomes</taxon>
    </lineage>
</organism>
<evidence type="ECO:0000256" key="6">
    <source>
        <dbReference type="SAM" id="Phobius"/>
    </source>
</evidence>
<feature type="transmembrane region" description="Helical" evidence="6">
    <location>
        <begin position="21"/>
        <end position="44"/>
    </location>
</feature>
<keyword evidence="5 6" id="KW-0472">Membrane</keyword>
<dbReference type="InterPro" id="IPR003856">
    <property type="entry name" value="LPS_length_determ_N"/>
</dbReference>
<feature type="transmembrane region" description="Helical" evidence="6">
    <location>
        <begin position="178"/>
        <end position="199"/>
    </location>
</feature>
<keyword evidence="2" id="KW-1003">Cell membrane</keyword>
<comment type="caution">
    <text evidence="8">The sequence shown here is derived from an EMBL/GenBank/DDBJ whole genome shotgun (WGS) entry which is preliminary data.</text>
</comment>
<protein>
    <submittedName>
        <fullName evidence="8">Putative capsular polysaccharide biosynthesis protein YwqC</fullName>
    </submittedName>
</protein>
<evidence type="ECO:0000259" key="7">
    <source>
        <dbReference type="Pfam" id="PF02706"/>
    </source>
</evidence>
<evidence type="ECO:0000256" key="1">
    <source>
        <dbReference type="ARBA" id="ARBA00004651"/>
    </source>
</evidence>
<dbReference type="PANTHER" id="PTHR32309:SF13">
    <property type="entry name" value="FERRIC ENTEROBACTIN TRANSPORT PROTEIN FEPE"/>
    <property type="match status" value="1"/>
</dbReference>
<keyword evidence="4 6" id="KW-1133">Transmembrane helix</keyword>
<gene>
    <name evidence="8" type="primary">ywqC_8</name>
    <name evidence="8" type="ORF">SDC9_146617</name>
</gene>
<reference evidence="8" key="1">
    <citation type="submission" date="2019-08" db="EMBL/GenBank/DDBJ databases">
        <authorList>
            <person name="Kucharzyk K."/>
            <person name="Murdoch R.W."/>
            <person name="Higgins S."/>
            <person name="Loffler F."/>
        </authorList>
    </citation>
    <scope>NUCLEOTIDE SEQUENCE</scope>
</reference>
<comment type="subcellular location">
    <subcellularLocation>
        <location evidence="1">Cell membrane</location>
        <topology evidence="1">Multi-pass membrane protein</topology>
    </subcellularLocation>
</comment>
<dbReference type="InterPro" id="IPR050445">
    <property type="entry name" value="Bact_polysacc_biosynth/exp"/>
</dbReference>
<keyword evidence="3 6" id="KW-0812">Transmembrane</keyword>
<dbReference type="AlphaFoldDB" id="A0A645ECK1"/>
<name>A0A645ECK1_9ZZZZ</name>
<dbReference type="Pfam" id="PF02706">
    <property type="entry name" value="Wzz"/>
    <property type="match status" value="1"/>
</dbReference>
<accession>A0A645ECK1</accession>
<dbReference type="EMBL" id="VSSQ01045514">
    <property type="protein sequence ID" value="MPM99426.1"/>
    <property type="molecule type" value="Genomic_DNA"/>
</dbReference>
<sequence length="244" mass="27390">MENEEAVFIDLQHVLDILKKYWLIFTLIIIACGCFFGIFTKYFVDKTYTAVGKIIVVKQADSNLTLDSLTYSDIQLSQKLVDTYSEIMKSEVISDAVIKNLNLQISNATYNQMVTVSSVNDTEVIVISVESLDPELSAKMANMIIEVFIDKIYDIMNINNVSVLNNAKIPTSASGPSIMLNIIIGIMIGLVLCTVYIFYSLLTDNKVKTEEELKTIFDYPIIGKIPLLAEMDVRESRGKKNEQA</sequence>
<evidence type="ECO:0000256" key="4">
    <source>
        <dbReference type="ARBA" id="ARBA00022989"/>
    </source>
</evidence>
<dbReference type="GO" id="GO:0004713">
    <property type="term" value="F:protein tyrosine kinase activity"/>
    <property type="evidence" value="ECO:0007669"/>
    <property type="project" value="TreeGrafter"/>
</dbReference>
<dbReference type="PANTHER" id="PTHR32309">
    <property type="entry name" value="TYROSINE-PROTEIN KINASE"/>
    <property type="match status" value="1"/>
</dbReference>
<evidence type="ECO:0000256" key="3">
    <source>
        <dbReference type="ARBA" id="ARBA00022692"/>
    </source>
</evidence>
<dbReference type="GO" id="GO:0005886">
    <property type="term" value="C:plasma membrane"/>
    <property type="evidence" value="ECO:0007669"/>
    <property type="project" value="UniProtKB-SubCell"/>
</dbReference>
<evidence type="ECO:0000256" key="5">
    <source>
        <dbReference type="ARBA" id="ARBA00023136"/>
    </source>
</evidence>
<evidence type="ECO:0000256" key="2">
    <source>
        <dbReference type="ARBA" id="ARBA00022475"/>
    </source>
</evidence>
<feature type="domain" description="Polysaccharide chain length determinant N-terminal" evidence="7">
    <location>
        <begin position="9"/>
        <end position="101"/>
    </location>
</feature>
<proteinExistence type="predicted"/>
<evidence type="ECO:0000313" key="8">
    <source>
        <dbReference type="EMBL" id="MPM99426.1"/>
    </source>
</evidence>